<protein>
    <submittedName>
        <fullName evidence="3">Uncharacterized protein</fullName>
    </submittedName>
</protein>
<dbReference type="EnsemblMetazoa" id="ACHR002521-RA">
    <property type="protein sequence ID" value="ACHR002521-PA"/>
    <property type="gene ID" value="ACHR002521"/>
</dbReference>
<reference evidence="4" key="1">
    <citation type="submission" date="2013-03" db="EMBL/GenBank/DDBJ databases">
        <title>The Genome Sequence of Anopheles christyi ACHKN1017.</title>
        <authorList>
            <consortium name="The Broad Institute Genomics Platform"/>
            <person name="Neafsey D.E."/>
            <person name="Besansky N."/>
            <person name="Walker B."/>
            <person name="Young S.K."/>
            <person name="Zeng Q."/>
            <person name="Gargeya S."/>
            <person name="Fitzgerald M."/>
            <person name="Haas B."/>
            <person name="Abouelleil A."/>
            <person name="Allen A.W."/>
            <person name="Alvarado L."/>
            <person name="Arachchi H.M."/>
            <person name="Berlin A.M."/>
            <person name="Chapman S.B."/>
            <person name="Gainer-Dewar J."/>
            <person name="Goldberg J."/>
            <person name="Griggs A."/>
            <person name="Gujja S."/>
            <person name="Hansen M."/>
            <person name="Howarth C."/>
            <person name="Imamovic A."/>
            <person name="Ireland A."/>
            <person name="Larimer J."/>
            <person name="McCowan C."/>
            <person name="Murphy C."/>
            <person name="Pearson M."/>
            <person name="Poon T.W."/>
            <person name="Priest M."/>
            <person name="Roberts A."/>
            <person name="Saif S."/>
            <person name="Shea T."/>
            <person name="Sisk P."/>
            <person name="Sykes S."/>
            <person name="Wortman J."/>
            <person name="Nusbaum C."/>
            <person name="Birren B."/>
        </authorList>
    </citation>
    <scope>NUCLEOTIDE SEQUENCE [LARGE SCALE GENOMIC DNA]</scope>
    <source>
        <strain evidence="4">ACHKN1017</strain>
    </source>
</reference>
<reference evidence="3" key="2">
    <citation type="submission" date="2020-05" db="UniProtKB">
        <authorList>
            <consortium name="EnsemblMetazoa"/>
        </authorList>
    </citation>
    <scope>IDENTIFICATION</scope>
    <source>
        <strain evidence="3">ACHKN1017</strain>
    </source>
</reference>
<feature type="compositionally biased region" description="Basic and acidic residues" evidence="1">
    <location>
        <begin position="799"/>
        <end position="817"/>
    </location>
</feature>
<evidence type="ECO:0000313" key="4">
    <source>
        <dbReference type="Proteomes" id="UP000075881"/>
    </source>
</evidence>
<feature type="compositionally biased region" description="Low complexity" evidence="1">
    <location>
        <begin position="819"/>
        <end position="829"/>
    </location>
</feature>
<feature type="compositionally biased region" description="Polar residues" evidence="1">
    <location>
        <begin position="858"/>
        <end position="875"/>
    </location>
</feature>
<feature type="compositionally biased region" description="Polar residues" evidence="1">
    <location>
        <begin position="524"/>
        <end position="539"/>
    </location>
</feature>
<sequence length="939" mass="101206">MKLCLLIVTAVAIATSYALPVPKEEVFTVYPVNSAVAQDSSNMSVEAKPEQLSTSTDSVLAKDVSSEKKVEATEGADEKPEEVKTLPEKTNEQTSVKEEAIPVAEPKSAPLTESSDVKVEDSPATVAPTEDASTTAATNNDELRLLVSESVVATEPKVAVPDTVAETPSPVVELAEKSVTDEATVKAEGKEPVGKSIESVKVEEKTEENEPKAATESEVKVIADEKSEKLTDEPKAEVPAEPSQKVRFNDLPAEHVMVDVKSGEKVNDQVAVKSAVESSTEEKLTVVEKVQEASAAAPVVVPVSAANDPEPQTEGKDEVKPTKVRAAPIVEGLKVSQPVEAEPAAIAKIHVTVIQEEVALDSRNAAQKEVAQDDAPVTEAEEKTTEAAATTTVATEQEVKSEAVSAVEKILETKDEVTPMNDTPTEVKSEEAVVESKPEAPKATEVSKEESKATPVTVVIVMPSVKSEDVTTVVAVAESTDKPAETVQDKAVPEVRSAVASDELPELVATTAKAEEQQAKAVEGSSQPGASESSTTVNEEAQDQSDSNSTTVTSVTEQDTTTISPVTTTEPAEPVPMPAKQKAKKQVPPLIMNRSVVGLLFLLVLYCTLVPRIQAAPQGSIDFLLGDEELQAVVKPIARDSPSTPAAQEQTEAYEDEQQTEVQATVDATVENEQQTEEPQPDQSGTEDYADEEQYTEDPEDDLLDPVTESPKEDEQNTTSGNGSSSSTTPSTTTSIATTETTTTPGPIAPPSSTTLDSVENNSSEEQLTTNPIVVPESEEQTTTESNEDSNQLAQDVNDFIHDLANEVRSSAIDKPRRPQQQPKPSPRQYSTVLPTTLPERYDSKSVESNEDDDQVQLKVNPNDEQTTNGPSLTEDQFRSLFEKLPWFGQQRVPGYDQWQHQGFPQRSSWQHRDDRQRHYQSHGSDSFQGHGFHRSSWH</sequence>
<evidence type="ECO:0000256" key="1">
    <source>
        <dbReference type="SAM" id="MobiDB-lite"/>
    </source>
</evidence>
<proteinExistence type="predicted"/>
<organism evidence="3 4">
    <name type="scientific">Anopheles christyi</name>
    <dbReference type="NCBI Taxonomy" id="43041"/>
    <lineage>
        <taxon>Eukaryota</taxon>
        <taxon>Metazoa</taxon>
        <taxon>Ecdysozoa</taxon>
        <taxon>Arthropoda</taxon>
        <taxon>Hexapoda</taxon>
        <taxon>Insecta</taxon>
        <taxon>Pterygota</taxon>
        <taxon>Neoptera</taxon>
        <taxon>Endopterygota</taxon>
        <taxon>Diptera</taxon>
        <taxon>Nematocera</taxon>
        <taxon>Culicoidea</taxon>
        <taxon>Culicidae</taxon>
        <taxon>Anophelinae</taxon>
        <taxon>Anopheles</taxon>
    </lineage>
</organism>
<name>A0A182JVI9_9DIPT</name>
<feature type="compositionally biased region" description="Polar residues" evidence="1">
    <location>
        <begin position="756"/>
        <end position="772"/>
    </location>
</feature>
<feature type="region of interest" description="Disordered" evidence="1">
    <location>
        <begin position="179"/>
        <end position="250"/>
    </location>
</feature>
<feature type="region of interest" description="Disordered" evidence="1">
    <location>
        <begin position="301"/>
        <end position="323"/>
    </location>
</feature>
<dbReference type="STRING" id="43041.A0A182JVI9"/>
<feature type="compositionally biased region" description="Basic and acidic residues" evidence="1">
    <location>
        <begin position="425"/>
        <end position="452"/>
    </location>
</feature>
<evidence type="ECO:0000256" key="2">
    <source>
        <dbReference type="SAM" id="SignalP"/>
    </source>
</evidence>
<feature type="signal peptide" evidence="2">
    <location>
        <begin position="1"/>
        <end position="18"/>
    </location>
</feature>
<accession>A0A182JVI9</accession>
<feature type="compositionally biased region" description="Basic and acidic residues" evidence="1">
    <location>
        <begin position="179"/>
        <end position="238"/>
    </location>
</feature>
<evidence type="ECO:0000313" key="3">
    <source>
        <dbReference type="EnsemblMetazoa" id="ACHR002521-PA"/>
    </source>
</evidence>
<dbReference type="AlphaFoldDB" id="A0A182JVI9"/>
<dbReference type="Proteomes" id="UP000075881">
    <property type="component" value="Unassembled WGS sequence"/>
</dbReference>
<keyword evidence="4" id="KW-1185">Reference proteome</keyword>
<feature type="compositionally biased region" description="Polar residues" evidence="1">
    <location>
        <begin position="899"/>
        <end position="909"/>
    </location>
</feature>
<dbReference type="VEuPathDB" id="VectorBase:ACHR002521"/>
<feature type="region of interest" description="Disordered" evidence="1">
    <location>
        <begin position="365"/>
        <end position="453"/>
    </location>
</feature>
<feature type="compositionally biased region" description="Polar residues" evidence="1">
    <location>
        <begin position="641"/>
        <end position="651"/>
    </location>
</feature>
<feature type="compositionally biased region" description="Basic and acidic residues" evidence="1">
    <location>
        <begin position="479"/>
        <end position="493"/>
    </location>
</feature>
<feature type="compositionally biased region" description="Low complexity" evidence="1">
    <location>
        <begin position="544"/>
        <end position="572"/>
    </location>
</feature>
<feature type="compositionally biased region" description="Polar residues" evidence="1">
    <location>
        <begin position="131"/>
        <end position="140"/>
    </location>
</feature>
<feature type="compositionally biased region" description="Low complexity" evidence="1">
    <location>
        <begin position="717"/>
        <end position="755"/>
    </location>
</feature>
<feature type="region of interest" description="Disordered" evidence="1">
    <location>
        <begin position="38"/>
        <end position="141"/>
    </location>
</feature>
<feature type="compositionally biased region" description="Acidic residues" evidence="1">
    <location>
        <begin position="688"/>
        <end position="704"/>
    </location>
</feature>
<keyword evidence="2" id="KW-0732">Signal</keyword>
<feature type="region of interest" description="Disordered" evidence="1">
    <location>
        <begin position="478"/>
        <end position="587"/>
    </location>
</feature>
<feature type="region of interest" description="Disordered" evidence="1">
    <location>
        <begin position="638"/>
        <end position="876"/>
    </location>
</feature>
<feature type="compositionally biased region" description="Acidic residues" evidence="1">
    <location>
        <begin position="777"/>
        <end position="788"/>
    </location>
</feature>
<feature type="compositionally biased region" description="Low complexity" evidence="1">
    <location>
        <begin position="386"/>
        <end position="396"/>
    </location>
</feature>
<feature type="chain" id="PRO_5008124803" evidence="2">
    <location>
        <begin position="19"/>
        <end position="939"/>
    </location>
</feature>
<feature type="region of interest" description="Disordered" evidence="1">
    <location>
        <begin position="896"/>
        <end position="939"/>
    </location>
</feature>
<feature type="compositionally biased region" description="Basic and acidic residues" evidence="1">
    <location>
        <begin position="64"/>
        <end position="100"/>
    </location>
</feature>